<comment type="caution">
    <text evidence="1">The sequence shown here is derived from an EMBL/GenBank/DDBJ whole genome shotgun (WGS) entry which is preliminary data.</text>
</comment>
<proteinExistence type="predicted"/>
<protein>
    <submittedName>
        <fullName evidence="1">Ankyrin repeat-containing domain protein</fullName>
    </submittedName>
</protein>
<accession>A0ACB7PMD7</accession>
<organism evidence="1 2">
    <name type="scientific">Chaetomium tenue</name>
    <dbReference type="NCBI Taxonomy" id="1854479"/>
    <lineage>
        <taxon>Eukaryota</taxon>
        <taxon>Fungi</taxon>
        <taxon>Dikarya</taxon>
        <taxon>Ascomycota</taxon>
        <taxon>Pezizomycotina</taxon>
        <taxon>Sordariomycetes</taxon>
        <taxon>Sordariomycetidae</taxon>
        <taxon>Sordariales</taxon>
        <taxon>Chaetomiaceae</taxon>
        <taxon>Chaetomium</taxon>
    </lineage>
</organism>
<name>A0ACB7PMD7_9PEZI</name>
<dbReference type="EMBL" id="JAGIZQ010000002">
    <property type="protein sequence ID" value="KAH6641229.1"/>
    <property type="molecule type" value="Genomic_DNA"/>
</dbReference>
<reference evidence="1 2" key="1">
    <citation type="journal article" date="2021" name="Nat. Commun.">
        <title>Genetic determinants of endophytism in the Arabidopsis root mycobiome.</title>
        <authorList>
            <person name="Mesny F."/>
            <person name="Miyauchi S."/>
            <person name="Thiergart T."/>
            <person name="Pickel B."/>
            <person name="Atanasova L."/>
            <person name="Karlsson M."/>
            <person name="Huettel B."/>
            <person name="Barry K.W."/>
            <person name="Haridas S."/>
            <person name="Chen C."/>
            <person name="Bauer D."/>
            <person name="Andreopoulos W."/>
            <person name="Pangilinan J."/>
            <person name="LaButti K."/>
            <person name="Riley R."/>
            <person name="Lipzen A."/>
            <person name="Clum A."/>
            <person name="Drula E."/>
            <person name="Henrissat B."/>
            <person name="Kohler A."/>
            <person name="Grigoriev I.V."/>
            <person name="Martin F.M."/>
            <person name="Hacquard S."/>
        </authorList>
    </citation>
    <scope>NUCLEOTIDE SEQUENCE [LARGE SCALE GENOMIC DNA]</scope>
    <source>
        <strain evidence="1 2">MPI-SDFR-AT-0079</strain>
    </source>
</reference>
<evidence type="ECO:0000313" key="1">
    <source>
        <dbReference type="EMBL" id="KAH6641229.1"/>
    </source>
</evidence>
<evidence type="ECO:0000313" key="2">
    <source>
        <dbReference type="Proteomes" id="UP000724584"/>
    </source>
</evidence>
<gene>
    <name evidence="1" type="ORF">F5144DRAFT_125647</name>
</gene>
<sequence length="255" mass="27269">MNRTQLSDDLLSAATNGYAEVVELILDESEAITVVNETDKDGNSPLILAATGGHVDVVDLLLEKEADVNFLGHEKISPIRAALAGGHPEVAELLLRQPGFRIEACEWTPLNSAASQGFLRVVKGLLTQGADLDKLDDDNSTPLHLASANGHAMVVKRLLRKSKRQGVDNPSLEKRSGSGLTPLIAAATEGHSRVVQLLLDEGANLDAVGKNNETALKGAIKNGHAAVIKLLYDKMKEERSEQSQPASDDEKDLFG</sequence>
<dbReference type="Proteomes" id="UP000724584">
    <property type="component" value="Unassembled WGS sequence"/>
</dbReference>
<keyword evidence="2" id="KW-1185">Reference proteome</keyword>